<evidence type="ECO:0000313" key="2">
    <source>
        <dbReference type="Proteomes" id="UP000789920"/>
    </source>
</evidence>
<dbReference type="Proteomes" id="UP000789920">
    <property type="component" value="Unassembled WGS sequence"/>
</dbReference>
<gene>
    <name evidence="1" type="ORF">RPERSI_LOCUS34985</name>
</gene>
<evidence type="ECO:0000313" key="1">
    <source>
        <dbReference type="EMBL" id="CAG8848170.1"/>
    </source>
</evidence>
<reference evidence="1" key="1">
    <citation type="submission" date="2021-06" db="EMBL/GenBank/DDBJ databases">
        <authorList>
            <person name="Kallberg Y."/>
            <person name="Tangrot J."/>
            <person name="Rosling A."/>
        </authorList>
    </citation>
    <scope>NUCLEOTIDE SEQUENCE</scope>
    <source>
        <strain evidence="1">MA461A</strain>
    </source>
</reference>
<comment type="caution">
    <text evidence="1">The sequence shown here is derived from an EMBL/GenBank/DDBJ whole genome shotgun (WGS) entry which is preliminary data.</text>
</comment>
<dbReference type="EMBL" id="CAJVQC010159574">
    <property type="protein sequence ID" value="CAG8848170.1"/>
    <property type="molecule type" value="Genomic_DNA"/>
</dbReference>
<sequence length="131" mass="14813">QSSSSTPSQTPPNNNQNPPSEDPENSAEKIKEELKNHLKTENYLDLPDCACSDDRLVILLRKEGKPVSKKEFSLVGMSEKVKQEIEKLSEQFPFRAEELINKDIAKLDQNPNLLYDGRVTSGRPGNPEQKY</sequence>
<accession>A0ACA9SX02</accession>
<name>A0ACA9SX02_9GLOM</name>
<keyword evidence="2" id="KW-1185">Reference proteome</keyword>
<feature type="non-terminal residue" evidence="1">
    <location>
        <position position="1"/>
    </location>
</feature>
<protein>
    <submittedName>
        <fullName evidence="1">19786_t:CDS:1</fullName>
    </submittedName>
</protein>
<proteinExistence type="predicted"/>
<organism evidence="1 2">
    <name type="scientific">Racocetra persica</name>
    <dbReference type="NCBI Taxonomy" id="160502"/>
    <lineage>
        <taxon>Eukaryota</taxon>
        <taxon>Fungi</taxon>
        <taxon>Fungi incertae sedis</taxon>
        <taxon>Mucoromycota</taxon>
        <taxon>Glomeromycotina</taxon>
        <taxon>Glomeromycetes</taxon>
        <taxon>Diversisporales</taxon>
        <taxon>Gigasporaceae</taxon>
        <taxon>Racocetra</taxon>
    </lineage>
</organism>